<reference evidence="2 3" key="1">
    <citation type="submission" date="2017-11" db="EMBL/GenBank/DDBJ databases">
        <title>Draft genome of actinobacteria isolated from guarana (Paullinia cupana (Mart.) Ducke.</title>
        <authorList>
            <person name="Siqueira K.A."/>
            <person name="Liotti R.G."/>
            <person name="Mendes T.A.O."/>
            <person name="Soares M.A."/>
        </authorList>
    </citation>
    <scope>NUCLEOTIDE SEQUENCE [LARGE SCALE GENOMIC DNA]</scope>
    <source>
        <strain evidence="2 3">193</strain>
    </source>
</reference>
<comment type="caution">
    <text evidence="2">The sequence shown here is derived from an EMBL/GenBank/DDBJ whole genome shotgun (WGS) entry which is preliminary data.</text>
</comment>
<keyword evidence="3" id="KW-1185">Reference proteome</keyword>
<organism evidence="2 3">
    <name type="scientific">Streptomyces shenzhenensis</name>
    <dbReference type="NCBI Taxonomy" id="943815"/>
    <lineage>
        <taxon>Bacteria</taxon>
        <taxon>Bacillati</taxon>
        <taxon>Actinomycetota</taxon>
        <taxon>Actinomycetes</taxon>
        <taxon>Kitasatosporales</taxon>
        <taxon>Streptomycetaceae</taxon>
        <taxon>Streptomyces</taxon>
    </lineage>
</organism>
<evidence type="ECO:0000256" key="1">
    <source>
        <dbReference type="SAM" id="MobiDB-lite"/>
    </source>
</evidence>
<name>A0A3M0I8G8_9ACTN</name>
<protein>
    <submittedName>
        <fullName evidence="2">Uncharacterized protein</fullName>
    </submittedName>
</protein>
<evidence type="ECO:0000313" key="3">
    <source>
        <dbReference type="Proteomes" id="UP000270471"/>
    </source>
</evidence>
<dbReference type="RefSeq" id="WP_121890468.1">
    <property type="nucleotide sequence ID" value="NZ_PENI01000010.1"/>
</dbReference>
<evidence type="ECO:0000313" key="2">
    <source>
        <dbReference type="EMBL" id="RMB84612.1"/>
    </source>
</evidence>
<sequence>MAGSDSGASSTASHAGSYRSVRVRRSGEVEDSGRTVPDDAPTPLREALVSVYNQGTDEYYAITLSSSGSAYRAQRWDQRAAKWARDNKGTVARALLDVAPSLIQGAANFVPEGLARTAVKAVGISAQAALAGYDAYQLYQQDQADPLRVAAVAGRAVSTGLNMYSATGEQGMSTAMAGGAANWAAGAATVTKAVADAMDPALPMYRQRANLPLQDLPSRFQPPPAGTPASAASTESFHTAHSTLQTDATVPVPPLTTRPVRDFSPPSSRDSQYSGRSSGPSSGRTATRPQARYTSYKPKRQEGGSSPGR</sequence>
<feature type="compositionally biased region" description="Basic and acidic residues" evidence="1">
    <location>
        <begin position="25"/>
        <end position="37"/>
    </location>
</feature>
<dbReference type="AlphaFoldDB" id="A0A3M0I8G8"/>
<feature type="region of interest" description="Disordered" evidence="1">
    <location>
        <begin position="214"/>
        <end position="309"/>
    </location>
</feature>
<gene>
    <name evidence="2" type="ORF">CTZ28_17990</name>
</gene>
<feature type="compositionally biased region" description="Low complexity" evidence="1">
    <location>
        <begin position="1"/>
        <end position="20"/>
    </location>
</feature>
<feature type="compositionally biased region" description="Low complexity" evidence="1">
    <location>
        <begin position="267"/>
        <end position="284"/>
    </location>
</feature>
<dbReference type="EMBL" id="PENI01000010">
    <property type="protein sequence ID" value="RMB84612.1"/>
    <property type="molecule type" value="Genomic_DNA"/>
</dbReference>
<accession>A0A3M0I8G8</accession>
<dbReference type="OrthoDB" id="4265217at2"/>
<feature type="region of interest" description="Disordered" evidence="1">
    <location>
        <begin position="1"/>
        <end position="41"/>
    </location>
</feature>
<proteinExistence type="predicted"/>
<feature type="compositionally biased region" description="Polar residues" evidence="1">
    <location>
        <begin position="235"/>
        <end position="248"/>
    </location>
</feature>
<dbReference type="Proteomes" id="UP000270471">
    <property type="component" value="Unassembled WGS sequence"/>
</dbReference>